<evidence type="ECO:0000256" key="8">
    <source>
        <dbReference type="SAM" id="MobiDB-lite"/>
    </source>
</evidence>
<evidence type="ECO:0000259" key="10">
    <source>
        <dbReference type="Pfam" id="PF00082"/>
    </source>
</evidence>
<dbReference type="Pfam" id="PF00082">
    <property type="entry name" value="Peptidase_S8"/>
    <property type="match status" value="1"/>
</dbReference>
<dbReference type="PRINTS" id="PR00723">
    <property type="entry name" value="SUBTILISIN"/>
</dbReference>
<dbReference type="Gene3D" id="3.50.30.30">
    <property type="match status" value="1"/>
</dbReference>
<dbReference type="InterPro" id="IPR034197">
    <property type="entry name" value="Peptidases_S8_3"/>
</dbReference>
<evidence type="ECO:0000313" key="14">
    <source>
        <dbReference type="EMBL" id="CDP07365.1"/>
    </source>
</evidence>
<sequence length="762" mass="80863">MNCFSILLCFSLFLVSSQTTTEAVRAKQDGVYIVYMGAAPSSTRARRNDHDQLLNSMLKRKKDVVYSYNNGFSGFAARLSEEEARSIAQRPGVVSVFPDPLLQLHTTRSWDFLKYQTDVEINLRPTSGSNSSSNGEDTIIGIMDTGIWPESKSFNDKDIGPIPPKWKGSCMQGSGFTSSNCNRKLIGARYYDDSESSTSSGSPRDQNGHGTHVAATAAGSPVEGASYRGLAEGIAKGGSPGSRIAMYRVCTLNGCRGSAILKAFDDAIADGVDILSLSLGASAGSELEFSVDPIAIGAFHAVEKGILVVCSAGNDGPARETVVNVAPWILTVAATTIDRQFESDVVLGGNKVIKGGGINFANIQKSPIYPLIYGPSAKDSAASDDSGRTCIPGALDKDKVKGKIIVCENSDGEYSPKEKLQTVISQGGIGVVLIDDDATTVASIYGSSPLATVTKKDGSEIISYINSTRNPTATILPTVTVTKYTPAPSIAYFSARGPAFNTRNLLKPDIAAPGVDILAAWPSNVTEDATEDAETSPPFNILSGTSMACPHASGIAATVKSQYPSWSASAIRSAIMTTAIQTNNLKAQITTNSGEPATPYDSGAGEVSTTGPFQPGLVYETEITEYLQFLCNNGYDISKIKLISPDLPKTFSCPSNLSGDLISNMNYPSIAVSGLKVNEWKKVLRTATSIGEDESVYTATVDTPTGLEVQVTPNKLQFTKNDKKLSYEVAFKPSGAVNGDLFGSISWTNGKYRVRSPFVVSQ</sequence>
<evidence type="ECO:0000259" key="13">
    <source>
        <dbReference type="Pfam" id="PF17766"/>
    </source>
</evidence>
<evidence type="ECO:0000256" key="9">
    <source>
        <dbReference type="SAM" id="SignalP"/>
    </source>
</evidence>
<keyword evidence="2 7" id="KW-0645">Protease</keyword>
<dbReference type="GO" id="GO:0004252">
    <property type="term" value="F:serine-type endopeptidase activity"/>
    <property type="evidence" value="ECO:0007669"/>
    <property type="project" value="UniProtKB-UniRule"/>
</dbReference>
<dbReference type="PROSITE" id="PS00138">
    <property type="entry name" value="SUBTILASE_SER"/>
    <property type="match status" value="1"/>
</dbReference>
<evidence type="ECO:0000256" key="5">
    <source>
        <dbReference type="ARBA" id="ARBA00022825"/>
    </source>
</evidence>
<feature type="compositionally biased region" description="Low complexity" evidence="8">
    <location>
        <begin position="196"/>
        <end position="212"/>
    </location>
</feature>
<dbReference type="InterPro" id="IPR023828">
    <property type="entry name" value="Peptidase_S8_Ser-AS"/>
</dbReference>
<gene>
    <name evidence="14" type="ORF">GSCOC_T00024606001</name>
</gene>
<dbReference type="SUPFAM" id="SSF52743">
    <property type="entry name" value="Subtilisin-like"/>
    <property type="match status" value="1"/>
</dbReference>
<reference evidence="15" key="1">
    <citation type="journal article" date="2014" name="Science">
        <title>The coffee genome provides insight into the convergent evolution of caffeine biosynthesis.</title>
        <authorList>
            <person name="Denoeud F."/>
            <person name="Carretero-Paulet L."/>
            <person name="Dereeper A."/>
            <person name="Droc G."/>
            <person name="Guyot R."/>
            <person name="Pietrella M."/>
            <person name="Zheng C."/>
            <person name="Alberti A."/>
            <person name="Anthony F."/>
            <person name="Aprea G."/>
            <person name="Aury J.M."/>
            <person name="Bento P."/>
            <person name="Bernard M."/>
            <person name="Bocs S."/>
            <person name="Campa C."/>
            <person name="Cenci A."/>
            <person name="Combes M.C."/>
            <person name="Crouzillat D."/>
            <person name="Da Silva C."/>
            <person name="Daddiego L."/>
            <person name="De Bellis F."/>
            <person name="Dussert S."/>
            <person name="Garsmeur O."/>
            <person name="Gayraud T."/>
            <person name="Guignon V."/>
            <person name="Jahn K."/>
            <person name="Jamilloux V."/>
            <person name="Joet T."/>
            <person name="Labadie K."/>
            <person name="Lan T."/>
            <person name="Leclercq J."/>
            <person name="Lepelley M."/>
            <person name="Leroy T."/>
            <person name="Li L.T."/>
            <person name="Librado P."/>
            <person name="Lopez L."/>
            <person name="Munoz A."/>
            <person name="Noel B."/>
            <person name="Pallavicini A."/>
            <person name="Perrotta G."/>
            <person name="Poncet V."/>
            <person name="Pot D."/>
            <person name="Priyono X."/>
            <person name="Rigoreau M."/>
            <person name="Rouard M."/>
            <person name="Rozas J."/>
            <person name="Tranchant-Dubreuil C."/>
            <person name="VanBuren R."/>
            <person name="Zhang Q."/>
            <person name="Andrade A.C."/>
            <person name="Argout X."/>
            <person name="Bertrand B."/>
            <person name="de Kochko A."/>
            <person name="Graziosi G."/>
            <person name="Henry R.J."/>
            <person name="Jayarama X."/>
            <person name="Ming R."/>
            <person name="Nagai C."/>
            <person name="Rounsley S."/>
            <person name="Sankoff D."/>
            <person name="Giuliano G."/>
            <person name="Albert V.A."/>
            <person name="Wincker P."/>
            <person name="Lashermes P."/>
        </authorList>
    </citation>
    <scope>NUCLEOTIDE SEQUENCE [LARGE SCALE GENOMIC DNA]</scope>
    <source>
        <strain evidence="15">cv. DH200-94</strain>
    </source>
</reference>
<dbReference type="FunFam" id="3.50.30.30:FF:000005">
    <property type="entry name" value="subtilisin-like protease SBT1.5"/>
    <property type="match status" value="1"/>
</dbReference>
<feature type="chain" id="PRO_5001657933" description="CO(2)-response secreted protease-like" evidence="9">
    <location>
        <begin position="18"/>
        <end position="762"/>
    </location>
</feature>
<evidence type="ECO:0000256" key="1">
    <source>
        <dbReference type="ARBA" id="ARBA00011073"/>
    </source>
</evidence>
<dbReference type="EMBL" id="HG739110">
    <property type="protein sequence ID" value="CDP07365.1"/>
    <property type="molecule type" value="Genomic_DNA"/>
</dbReference>
<protein>
    <recommendedName>
        <fullName evidence="16">CO(2)-response secreted protease-like</fullName>
    </recommendedName>
</protein>
<dbReference type="Pfam" id="PF02225">
    <property type="entry name" value="PA"/>
    <property type="match status" value="1"/>
</dbReference>
<dbReference type="CDD" id="cd04852">
    <property type="entry name" value="Peptidases_S8_3"/>
    <property type="match status" value="1"/>
</dbReference>
<evidence type="ECO:0000256" key="4">
    <source>
        <dbReference type="ARBA" id="ARBA00022801"/>
    </source>
</evidence>
<dbReference type="Gene3D" id="2.60.40.2310">
    <property type="match status" value="1"/>
</dbReference>
<dbReference type="InterPro" id="IPR037045">
    <property type="entry name" value="S8pro/Inhibitor_I9_sf"/>
</dbReference>
<dbReference type="PhylomeDB" id="A0A068UFM8"/>
<comment type="similarity">
    <text evidence="1 7">Belongs to the peptidase S8 family.</text>
</comment>
<keyword evidence="15" id="KW-1185">Reference proteome</keyword>
<feature type="domain" description="Subtilisin-like protease fibronectin type-III" evidence="13">
    <location>
        <begin position="664"/>
        <end position="760"/>
    </location>
</feature>
<evidence type="ECO:0008006" key="16">
    <source>
        <dbReference type="Google" id="ProtNLM"/>
    </source>
</evidence>
<organism evidence="14 15">
    <name type="scientific">Coffea canephora</name>
    <name type="common">Robusta coffee</name>
    <dbReference type="NCBI Taxonomy" id="49390"/>
    <lineage>
        <taxon>Eukaryota</taxon>
        <taxon>Viridiplantae</taxon>
        <taxon>Streptophyta</taxon>
        <taxon>Embryophyta</taxon>
        <taxon>Tracheophyta</taxon>
        <taxon>Spermatophyta</taxon>
        <taxon>Magnoliopsida</taxon>
        <taxon>eudicotyledons</taxon>
        <taxon>Gunneridae</taxon>
        <taxon>Pentapetalae</taxon>
        <taxon>asterids</taxon>
        <taxon>lamiids</taxon>
        <taxon>Gentianales</taxon>
        <taxon>Rubiaceae</taxon>
        <taxon>Ixoroideae</taxon>
        <taxon>Gardenieae complex</taxon>
        <taxon>Bertiereae - Coffeeae clade</taxon>
        <taxon>Coffeeae</taxon>
        <taxon>Coffea</taxon>
    </lineage>
</organism>
<dbReference type="Gramene" id="CDP07365">
    <property type="protein sequence ID" value="CDP07365"/>
    <property type="gene ID" value="GSCOC_T00024606001"/>
</dbReference>
<dbReference type="PANTHER" id="PTHR10795">
    <property type="entry name" value="PROPROTEIN CONVERTASE SUBTILISIN/KEXIN"/>
    <property type="match status" value="1"/>
</dbReference>
<feature type="active site" description="Charge relay system" evidence="6 7">
    <location>
        <position position="144"/>
    </location>
</feature>
<feature type="region of interest" description="Disordered" evidence="8">
    <location>
        <begin position="192"/>
        <end position="212"/>
    </location>
</feature>
<dbReference type="FunCoup" id="A0A068UFM8">
    <property type="interactions" value="35"/>
</dbReference>
<dbReference type="STRING" id="49390.A0A068UFM8"/>
<dbReference type="Gene3D" id="3.40.50.200">
    <property type="entry name" value="Peptidase S8/S53 domain"/>
    <property type="match status" value="1"/>
</dbReference>
<evidence type="ECO:0000259" key="12">
    <source>
        <dbReference type="Pfam" id="PF05922"/>
    </source>
</evidence>
<feature type="domain" description="PA" evidence="11">
    <location>
        <begin position="370"/>
        <end position="460"/>
    </location>
</feature>
<accession>A0A068UFM8</accession>
<dbReference type="PROSITE" id="PS51892">
    <property type="entry name" value="SUBTILASE"/>
    <property type="match status" value="1"/>
</dbReference>
<evidence type="ECO:0000259" key="11">
    <source>
        <dbReference type="Pfam" id="PF02225"/>
    </source>
</evidence>
<dbReference type="InterPro" id="IPR000209">
    <property type="entry name" value="Peptidase_S8/S53_dom"/>
</dbReference>
<dbReference type="CDD" id="cd02120">
    <property type="entry name" value="PA_subtilisin_like"/>
    <property type="match status" value="1"/>
</dbReference>
<dbReference type="InParanoid" id="A0A068UFM8"/>
<evidence type="ECO:0000256" key="7">
    <source>
        <dbReference type="PROSITE-ProRule" id="PRU01240"/>
    </source>
</evidence>
<dbReference type="InterPro" id="IPR036852">
    <property type="entry name" value="Peptidase_S8/S53_dom_sf"/>
</dbReference>
<dbReference type="OrthoDB" id="10256524at2759"/>
<evidence type="ECO:0000256" key="2">
    <source>
        <dbReference type="ARBA" id="ARBA00022670"/>
    </source>
</evidence>
<dbReference type="Pfam" id="PF17766">
    <property type="entry name" value="fn3_6"/>
    <property type="match status" value="1"/>
</dbReference>
<name>A0A068UFM8_COFCA</name>
<feature type="signal peptide" evidence="9">
    <location>
        <begin position="1"/>
        <end position="17"/>
    </location>
</feature>
<keyword evidence="4 7" id="KW-0378">Hydrolase</keyword>
<evidence type="ECO:0000256" key="6">
    <source>
        <dbReference type="PIRSR" id="PIRSR615500-1"/>
    </source>
</evidence>
<dbReference type="InterPro" id="IPR010259">
    <property type="entry name" value="S8pro/Inhibitor_I9"/>
</dbReference>
<evidence type="ECO:0000256" key="3">
    <source>
        <dbReference type="ARBA" id="ARBA00022729"/>
    </source>
</evidence>
<proteinExistence type="inferred from homology"/>
<dbReference type="AlphaFoldDB" id="A0A068UFM8"/>
<feature type="active site" description="Charge relay system" evidence="6 7">
    <location>
        <position position="546"/>
    </location>
</feature>
<keyword evidence="5 7" id="KW-0720">Serine protease</keyword>
<dbReference type="InterPro" id="IPR015500">
    <property type="entry name" value="Peptidase_S8_subtilisin-rel"/>
</dbReference>
<dbReference type="Gene3D" id="3.30.70.80">
    <property type="entry name" value="Peptidase S8 propeptide/proteinase inhibitor I9"/>
    <property type="match status" value="1"/>
</dbReference>
<dbReference type="Proteomes" id="UP000295252">
    <property type="component" value="Chromosome II"/>
</dbReference>
<dbReference type="OMA" id="VHTYKHG"/>
<dbReference type="Pfam" id="PF05922">
    <property type="entry name" value="Inhibitor_I9"/>
    <property type="match status" value="1"/>
</dbReference>
<dbReference type="FunFam" id="3.40.50.200:FF:000006">
    <property type="entry name" value="Subtilisin-like protease SBT1.5"/>
    <property type="match status" value="1"/>
</dbReference>
<dbReference type="InterPro" id="IPR041469">
    <property type="entry name" value="Subtilisin-like_FN3"/>
</dbReference>
<feature type="domain" description="Peptidase S8/S53" evidence="10">
    <location>
        <begin position="135"/>
        <end position="598"/>
    </location>
</feature>
<keyword evidence="3 9" id="KW-0732">Signal</keyword>
<feature type="active site" description="Charge relay system" evidence="6 7">
    <location>
        <position position="209"/>
    </location>
</feature>
<feature type="domain" description="Inhibitor I9" evidence="12">
    <location>
        <begin position="31"/>
        <end position="105"/>
    </location>
</feature>
<evidence type="ECO:0000313" key="15">
    <source>
        <dbReference type="Proteomes" id="UP000295252"/>
    </source>
</evidence>
<dbReference type="InterPro" id="IPR003137">
    <property type="entry name" value="PA_domain"/>
</dbReference>
<dbReference type="MEROPS" id="S08.A22"/>
<dbReference type="GO" id="GO:0006508">
    <property type="term" value="P:proteolysis"/>
    <property type="evidence" value="ECO:0007669"/>
    <property type="project" value="UniProtKB-KW"/>
</dbReference>
<dbReference type="InterPro" id="IPR045051">
    <property type="entry name" value="SBT"/>
</dbReference>